<evidence type="ECO:0000256" key="2">
    <source>
        <dbReference type="ARBA" id="ARBA00023015"/>
    </source>
</evidence>
<dbReference type="SUPFAM" id="SSF52172">
    <property type="entry name" value="CheY-like"/>
    <property type="match status" value="1"/>
</dbReference>
<evidence type="ECO:0000256" key="1">
    <source>
        <dbReference type="ARBA" id="ARBA00022553"/>
    </source>
</evidence>
<evidence type="ECO:0000256" key="4">
    <source>
        <dbReference type="ARBA" id="ARBA00023163"/>
    </source>
</evidence>
<dbReference type="InterPro" id="IPR011006">
    <property type="entry name" value="CheY-like_superfamily"/>
</dbReference>
<dbReference type="PROSITE" id="PS50110">
    <property type="entry name" value="RESPONSE_REGULATORY"/>
    <property type="match status" value="1"/>
</dbReference>
<dbReference type="InterPro" id="IPR001789">
    <property type="entry name" value="Sig_transdc_resp-reg_receiver"/>
</dbReference>
<evidence type="ECO:0000259" key="7">
    <source>
        <dbReference type="PROSITE" id="PS50110"/>
    </source>
</evidence>
<dbReference type="PANTHER" id="PTHR43214:SF41">
    <property type="entry name" value="NITRATE_NITRITE RESPONSE REGULATOR PROTEIN NARP"/>
    <property type="match status" value="1"/>
</dbReference>
<evidence type="ECO:0000259" key="6">
    <source>
        <dbReference type="PROSITE" id="PS50043"/>
    </source>
</evidence>
<evidence type="ECO:0000313" key="8">
    <source>
        <dbReference type="EMBL" id="WAJ72225.1"/>
    </source>
</evidence>
<keyword evidence="9" id="KW-1185">Reference proteome</keyword>
<keyword evidence="4" id="KW-0804">Transcription</keyword>
<dbReference type="CDD" id="cd17535">
    <property type="entry name" value="REC_NarL-like"/>
    <property type="match status" value="1"/>
</dbReference>
<evidence type="ECO:0000256" key="5">
    <source>
        <dbReference type="PROSITE-ProRule" id="PRU00169"/>
    </source>
</evidence>
<dbReference type="InterPro" id="IPR016032">
    <property type="entry name" value="Sig_transdc_resp-reg_C-effctor"/>
</dbReference>
<dbReference type="RefSeq" id="WP_268076940.1">
    <property type="nucleotide sequence ID" value="NZ_CP109967.1"/>
</dbReference>
<name>A0ABY7ASC7_9ALTE</name>
<dbReference type="SMART" id="SM00421">
    <property type="entry name" value="HTH_LUXR"/>
    <property type="match status" value="1"/>
</dbReference>
<keyword evidence="8" id="KW-0614">Plasmid</keyword>
<dbReference type="Pfam" id="PF00196">
    <property type="entry name" value="GerE"/>
    <property type="match status" value="1"/>
</dbReference>
<dbReference type="PROSITE" id="PS00622">
    <property type="entry name" value="HTH_LUXR_1"/>
    <property type="match status" value="1"/>
</dbReference>
<dbReference type="EMBL" id="CP109967">
    <property type="protein sequence ID" value="WAJ72225.1"/>
    <property type="molecule type" value="Genomic_DNA"/>
</dbReference>
<dbReference type="Pfam" id="PF00072">
    <property type="entry name" value="Response_reg"/>
    <property type="match status" value="1"/>
</dbReference>
<dbReference type="CDD" id="cd06170">
    <property type="entry name" value="LuxR_C_like"/>
    <property type="match status" value="1"/>
</dbReference>
<dbReference type="Gene3D" id="3.40.50.2300">
    <property type="match status" value="1"/>
</dbReference>
<dbReference type="SUPFAM" id="SSF46894">
    <property type="entry name" value="C-terminal effector domain of the bipartite response regulators"/>
    <property type="match status" value="1"/>
</dbReference>
<feature type="modified residue" description="4-aspartylphosphate" evidence="5">
    <location>
        <position position="56"/>
    </location>
</feature>
<dbReference type="InterPro" id="IPR058245">
    <property type="entry name" value="NreC/VraR/RcsB-like_REC"/>
</dbReference>
<dbReference type="InterPro" id="IPR000792">
    <property type="entry name" value="Tscrpt_reg_LuxR_C"/>
</dbReference>
<evidence type="ECO:0000256" key="3">
    <source>
        <dbReference type="ARBA" id="ARBA00023125"/>
    </source>
</evidence>
<evidence type="ECO:0000313" key="9">
    <source>
        <dbReference type="Proteomes" id="UP001163726"/>
    </source>
</evidence>
<dbReference type="PANTHER" id="PTHR43214">
    <property type="entry name" value="TWO-COMPONENT RESPONSE REGULATOR"/>
    <property type="match status" value="1"/>
</dbReference>
<dbReference type="PROSITE" id="PS50043">
    <property type="entry name" value="HTH_LUXR_2"/>
    <property type="match status" value="1"/>
</dbReference>
<protein>
    <submittedName>
        <fullName evidence="8">Response regulator transcription factor</fullName>
    </submittedName>
</protein>
<organism evidence="8 9">
    <name type="scientific">Catenovulum adriaticum</name>
    <dbReference type="NCBI Taxonomy" id="2984846"/>
    <lineage>
        <taxon>Bacteria</taxon>
        <taxon>Pseudomonadati</taxon>
        <taxon>Pseudomonadota</taxon>
        <taxon>Gammaproteobacteria</taxon>
        <taxon>Alteromonadales</taxon>
        <taxon>Alteromonadaceae</taxon>
        <taxon>Catenovulum</taxon>
    </lineage>
</organism>
<keyword evidence="2" id="KW-0805">Transcription regulation</keyword>
<keyword evidence="3" id="KW-0238">DNA-binding</keyword>
<dbReference type="PRINTS" id="PR00038">
    <property type="entry name" value="HTHLUXR"/>
</dbReference>
<feature type="domain" description="HTH luxR-type" evidence="6">
    <location>
        <begin position="143"/>
        <end position="208"/>
    </location>
</feature>
<geneLocation type="plasmid" evidence="8 9">
    <name>pCadTS8_2</name>
</geneLocation>
<gene>
    <name evidence="8" type="ORF">OLW01_18290</name>
</gene>
<dbReference type="InterPro" id="IPR039420">
    <property type="entry name" value="WalR-like"/>
</dbReference>
<sequence length="211" mass="23029">MAINVWVVEDDASYRRTLVKVLTHDPSIAQCRAFPSCIELFETLANTPQPDVILMDLGLPRMGGVQGIIQLRQTHPDLVIVVLTVFSEKEKVLEAIDAGAAGYLLKSASSEQIVKNLQDVINGGSVLSPEIAKIVLQNIRKATPELEFHLAAREIEVLEQLSQGCSVKEIARNLDISHSTVSTYLARIYSKLQVQSQSGAVAKALRNGIIS</sequence>
<accession>A0ABY7ASC7</accession>
<keyword evidence="1 5" id="KW-0597">Phosphoprotein</keyword>
<proteinExistence type="predicted"/>
<feature type="domain" description="Response regulatory" evidence="7">
    <location>
        <begin position="4"/>
        <end position="121"/>
    </location>
</feature>
<reference evidence="8" key="1">
    <citation type="submission" date="2022-10" db="EMBL/GenBank/DDBJ databases">
        <title>Catenovulum adriacola sp. nov. isolated in the Harbour of Susak.</title>
        <authorList>
            <person name="Schoch T."/>
            <person name="Reich S.J."/>
            <person name="Stoeferle S."/>
            <person name="Flaiz M."/>
            <person name="Kazda M."/>
            <person name="Riedel C.U."/>
            <person name="Duerre P."/>
        </authorList>
    </citation>
    <scope>NUCLEOTIDE SEQUENCE</scope>
    <source>
        <strain evidence="8">TS8</strain>
        <plasmid evidence="8">pCadTS8_2</plasmid>
    </source>
</reference>
<dbReference type="SMART" id="SM00448">
    <property type="entry name" value="REC"/>
    <property type="match status" value="1"/>
</dbReference>
<dbReference type="Proteomes" id="UP001163726">
    <property type="component" value="Plasmid pCadTS8_2"/>
</dbReference>